<protein>
    <submittedName>
        <fullName evidence="1">DUF2796 domain-containing protein</fullName>
    </submittedName>
</protein>
<dbReference type="EMBL" id="JAAYYV010000360">
    <property type="protein sequence ID" value="NLF55292.1"/>
    <property type="molecule type" value="Genomic_DNA"/>
</dbReference>
<evidence type="ECO:0000313" key="2">
    <source>
        <dbReference type="Proteomes" id="UP000536534"/>
    </source>
</evidence>
<dbReference type="InterPro" id="IPR021253">
    <property type="entry name" value="ZrgA-like"/>
</dbReference>
<evidence type="ECO:0000313" key="1">
    <source>
        <dbReference type="EMBL" id="NLF55292.1"/>
    </source>
</evidence>
<accession>A0A7X7LXP1</accession>
<dbReference type="AlphaFoldDB" id="A0A7X7LXP1"/>
<name>A0A7X7LXP1_9RHOO</name>
<dbReference type="Proteomes" id="UP000536534">
    <property type="component" value="Unassembled WGS sequence"/>
</dbReference>
<sequence length="172" mass="18324">MLCSAAGRAQQAHEHGVAELHVAADADELVIEFASPLESLVGFEHEPRNEAQRAALAAAEARLRDFDSLFSLPVAAGCVLRGVALDSPWLQGAAHAHLHDAAHAHARDHVDGHAELVAGYTLRCEEPAALDALGLSLFEAFPRLREIRAERVSAQGQGAATLRPQATVLPLR</sequence>
<proteinExistence type="predicted"/>
<comment type="caution">
    <text evidence="1">The sequence shown here is derived from an EMBL/GenBank/DDBJ whole genome shotgun (WGS) entry which is preliminary data.</text>
</comment>
<dbReference type="Pfam" id="PF10986">
    <property type="entry name" value="ZrgA"/>
    <property type="match status" value="1"/>
</dbReference>
<reference evidence="1 2" key="1">
    <citation type="journal article" date="2020" name="Biotechnol. Biofuels">
        <title>New insights from the biogas microbiome by comprehensive genome-resolved metagenomics of nearly 1600 species originating from multiple anaerobic digesters.</title>
        <authorList>
            <person name="Campanaro S."/>
            <person name="Treu L."/>
            <person name="Rodriguez-R L.M."/>
            <person name="Kovalovszki A."/>
            <person name="Ziels R.M."/>
            <person name="Maus I."/>
            <person name="Zhu X."/>
            <person name="Kougias P.G."/>
            <person name="Basile A."/>
            <person name="Luo G."/>
            <person name="Schluter A."/>
            <person name="Konstantinidis K.T."/>
            <person name="Angelidaki I."/>
        </authorList>
    </citation>
    <scope>NUCLEOTIDE SEQUENCE [LARGE SCALE GENOMIC DNA]</scope>
    <source>
        <strain evidence="1">AS06rmzACSIP_256</strain>
    </source>
</reference>
<dbReference type="OrthoDB" id="7346546at2"/>
<gene>
    <name evidence="1" type="ORF">GX576_13010</name>
</gene>
<organism evidence="1 2">
    <name type="scientific">Thauera phenolivorans</name>
    <dbReference type="NCBI Taxonomy" id="1792543"/>
    <lineage>
        <taxon>Bacteria</taxon>
        <taxon>Pseudomonadati</taxon>
        <taxon>Pseudomonadota</taxon>
        <taxon>Betaproteobacteria</taxon>
        <taxon>Rhodocyclales</taxon>
        <taxon>Zoogloeaceae</taxon>
        <taxon>Thauera</taxon>
    </lineage>
</organism>